<dbReference type="Proteomes" id="UP001472677">
    <property type="component" value="Unassembled WGS sequence"/>
</dbReference>
<proteinExistence type="predicted"/>
<sequence length="82" mass="9222">MVRVVVTATTKNFYAIADTHDVHWCPPPSGWWKFNCDGSGNLLIPACGGCYQMKQVGRFLVFLVISALVQLLRRNYGKSMKD</sequence>
<feature type="transmembrane region" description="Helical" evidence="1">
    <location>
        <begin position="55"/>
        <end position="72"/>
    </location>
</feature>
<evidence type="ECO:0000313" key="2">
    <source>
        <dbReference type="EMBL" id="KAK8561405.1"/>
    </source>
</evidence>
<keyword evidence="1" id="KW-0812">Transmembrane</keyword>
<accession>A0ABR2EHE6</accession>
<reference evidence="2 3" key="1">
    <citation type="journal article" date="2024" name="G3 (Bethesda)">
        <title>Genome assembly of Hibiscus sabdariffa L. provides insights into metabolisms of medicinal natural products.</title>
        <authorList>
            <person name="Kim T."/>
        </authorList>
    </citation>
    <scope>NUCLEOTIDE SEQUENCE [LARGE SCALE GENOMIC DNA]</scope>
    <source>
        <strain evidence="2">TK-2024</strain>
        <tissue evidence="2">Old leaves</tissue>
    </source>
</reference>
<dbReference type="EMBL" id="JBBPBM010000013">
    <property type="protein sequence ID" value="KAK8561405.1"/>
    <property type="molecule type" value="Genomic_DNA"/>
</dbReference>
<name>A0ABR2EHE6_9ROSI</name>
<evidence type="ECO:0000256" key="1">
    <source>
        <dbReference type="SAM" id="Phobius"/>
    </source>
</evidence>
<keyword evidence="1" id="KW-1133">Transmembrane helix</keyword>
<protein>
    <submittedName>
        <fullName evidence="2">Uncharacterized protein</fullName>
    </submittedName>
</protein>
<comment type="caution">
    <text evidence="2">The sequence shown here is derived from an EMBL/GenBank/DDBJ whole genome shotgun (WGS) entry which is preliminary data.</text>
</comment>
<keyword evidence="1" id="KW-0472">Membrane</keyword>
<keyword evidence="3" id="KW-1185">Reference proteome</keyword>
<organism evidence="2 3">
    <name type="scientific">Hibiscus sabdariffa</name>
    <name type="common">roselle</name>
    <dbReference type="NCBI Taxonomy" id="183260"/>
    <lineage>
        <taxon>Eukaryota</taxon>
        <taxon>Viridiplantae</taxon>
        <taxon>Streptophyta</taxon>
        <taxon>Embryophyta</taxon>
        <taxon>Tracheophyta</taxon>
        <taxon>Spermatophyta</taxon>
        <taxon>Magnoliopsida</taxon>
        <taxon>eudicotyledons</taxon>
        <taxon>Gunneridae</taxon>
        <taxon>Pentapetalae</taxon>
        <taxon>rosids</taxon>
        <taxon>malvids</taxon>
        <taxon>Malvales</taxon>
        <taxon>Malvaceae</taxon>
        <taxon>Malvoideae</taxon>
        <taxon>Hibiscus</taxon>
    </lineage>
</organism>
<evidence type="ECO:0000313" key="3">
    <source>
        <dbReference type="Proteomes" id="UP001472677"/>
    </source>
</evidence>
<gene>
    <name evidence="2" type="ORF">V6N12_048477</name>
</gene>